<dbReference type="InterPro" id="IPR009003">
    <property type="entry name" value="Peptidase_S1_PA"/>
</dbReference>
<evidence type="ECO:0000256" key="5">
    <source>
        <dbReference type="ARBA" id="ARBA00023157"/>
    </source>
</evidence>
<dbReference type="GO" id="GO:0006508">
    <property type="term" value="P:proteolysis"/>
    <property type="evidence" value="ECO:0000318"/>
    <property type="project" value="GO_Central"/>
</dbReference>
<keyword evidence="5" id="KW-1015">Disulfide bond</keyword>
<dbReference type="PROSITE" id="PS50240">
    <property type="entry name" value="TRYPSIN_DOM"/>
    <property type="match status" value="1"/>
</dbReference>
<reference evidence="9" key="2">
    <citation type="submission" date="2004-06" db="EMBL/GenBank/DDBJ databases">
        <authorList>
            <consortium name="NIH - Xenopus Gene Collection (XGC) project"/>
        </authorList>
    </citation>
    <scope>NUCLEOTIDE SEQUENCE [LARGE SCALE MRNA]</scope>
    <source>
        <tissue evidence="9">Whole body</tissue>
    </source>
</reference>
<evidence type="ECO:0000313" key="10">
    <source>
        <dbReference type="Proteomes" id="UP000008143"/>
    </source>
</evidence>
<dbReference type="FunFam" id="2.40.10.10:FF:000010">
    <property type="entry name" value="Kallikrein related peptidase 11"/>
    <property type="match status" value="1"/>
</dbReference>
<evidence type="ECO:0000256" key="2">
    <source>
        <dbReference type="ARBA" id="ARBA00022670"/>
    </source>
</evidence>
<evidence type="ECO:0000259" key="8">
    <source>
        <dbReference type="PROSITE" id="PS50240"/>
    </source>
</evidence>
<dbReference type="Gene3D" id="2.40.10.10">
    <property type="entry name" value="Trypsin-like serine proteases"/>
    <property type="match status" value="2"/>
</dbReference>
<dbReference type="Xenbase" id="XB-GENE-6372192">
    <property type="gene designation" value="prss3"/>
</dbReference>
<evidence type="ECO:0000313" key="12">
    <source>
        <dbReference type="Xenbase" id="XB-GENE-6372192"/>
    </source>
</evidence>
<evidence type="ECO:0000256" key="3">
    <source>
        <dbReference type="ARBA" id="ARBA00022801"/>
    </source>
</evidence>
<dbReference type="InterPro" id="IPR033116">
    <property type="entry name" value="TRYPSIN_SER"/>
</dbReference>
<dbReference type="Proteomes" id="UP000008143">
    <property type="component" value="Chromosome 7"/>
</dbReference>
<dbReference type="InterPro" id="IPR018114">
    <property type="entry name" value="TRYPSIN_HIS"/>
</dbReference>
<dbReference type="GO" id="GO:0005615">
    <property type="term" value="C:extracellular space"/>
    <property type="evidence" value="ECO:0000318"/>
    <property type="project" value="GO_Central"/>
</dbReference>
<dbReference type="InterPro" id="IPR001254">
    <property type="entry name" value="Trypsin_dom"/>
</dbReference>
<name>Q6DIW2_XENTR</name>
<dbReference type="CDD" id="cd00190">
    <property type="entry name" value="Tryp_SPc"/>
    <property type="match status" value="1"/>
</dbReference>
<dbReference type="PRINTS" id="PR00722">
    <property type="entry name" value="CHYMOTRYPSIN"/>
</dbReference>
<evidence type="ECO:0000313" key="11">
    <source>
        <dbReference type="RefSeq" id="NP_001004941.1"/>
    </source>
</evidence>
<keyword evidence="4 6" id="KW-0720">Serine protease</keyword>
<evidence type="ECO:0000256" key="6">
    <source>
        <dbReference type="RuleBase" id="RU363034"/>
    </source>
</evidence>
<accession>Q6DIW2</accession>
<dbReference type="InterPro" id="IPR043504">
    <property type="entry name" value="Peptidase_S1_PA_chymotrypsin"/>
</dbReference>
<dbReference type="OrthoDB" id="10059102at2759"/>
<dbReference type="GO" id="GO:0004252">
    <property type="term" value="F:serine-type endopeptidase activity"/>
    <property type="evidence" value="ECO:0000318"/>
    <property type="project" value="GO_Central"/>
</dbReference>
<feature type="signal peptide" evidence="7">
    <location>
        <begin position="1"/>
        <end position="15"/>
    </location>
</feature>
<dbReference type="PROSITE" id="PS00135">
    <property type="entry name" value="TRYPSIN_SER"/>
    <property type="match status" value="1"/>
</dbReference>
<proteinExistence type="evidence at transcript level"/>
<dbReference type="CTD" id="5646"/>
<dbReference type="FunFam" id="2.40.10.10:FF:000170">
    <property type="entry name" value="Serine protease 3"/>
    <property type="match status" value="1"/>
</dbReference>
<evidence type="ECO:0000256" key="7">
    <source>
        <dbReference type="SAM" id="SignalP"/>
    </source>
</evidence>
<dbReference type="GeneID" id="448342"/>
<sequence length="249" mass="27501">MIPFWAMMFLAVAAAGPLDDSRIVGGYECAPHSKPWQVHLNYKGSFFCGGSLIAPRWIVSAAHCYLLPKYVVAHIGMHDVSKAEGTVQIIQVEKSFQHYKYNSSNIDNDIMLIKLAEPAQFNHHVQPIPLAHSCPMKGTRCVVSGYGNMRPGFFGEFPDRLQCLDLPVLPEDSCKSSYGDDITNNMFCAGFQEGGKDSCQGDSGGPLVCDGELFGVVSWGHECAKKGYPGVYTKVCHYIDWVNDIMEDH</sequence>
<evidence type="ECO:0000256" key="1">
    <source>
        <dbReference type="ARBA" id="ARBA00009228"/>
    </source>
</evidence>
<feature type="chain" id="PRO_5033205981" evidence="7 11">
    <location>
        <begin position="16"/>
        <end position="249"/>
    </location>
</feature>
<reference evidence="11" key="1">
    <citation type="journal article" date="2002" name="Dev. Dyn.">
        <title>Genetic and genomic tools for Xenopus research: The NIH Xenopus initiative.</title>
        <authorList>
            <person name="Klein S.L."/>
            <person name="Strausberg R.L."/>
            <person name="Wagner L."/>
            <person name="Pontius J."/>
            <person name="Clifton S.W."/>
            <person name="Richardson P."/>
        </authorList>
    </citation>
    <scope>NUCLEOTIDE SEQUENCE</scope>
</reference>
<keyword evidence="2 6" id="KW-0645">Protease</keyword>
<gene>
    <name evidence="11 12" type="primary">prss3</name>
    <name evidence="9" type="synonym">MGC89184</name>
    <name evidence="11" type="synonym">mtg</name>
    <name evidence="11" type="synonym">prss4</name>
    <name evidence="11" type="synonym">t9</name>
    <name evidence="11" type="synonym">try3</name>
    <name evidence="11" type="synonym">try4</name>
</gene>
<dbReference type="RefSeq" id="NP_001004941.1">
    <property type="nucleotide sequence ID" value="NM_001004941.1"/>
</dbReference>
<organism evidence="9">
    <name type="scientific">Xenopus tropicalis</name>
    <name type="common">Western clawed frog</name>
    <name type="synonym">Silurana tropicalis</name>
    <dbReference type="NCBI Taxonomy" id="8364"/>
    <lineage>
        <taxon>Eukaryota</taxon>
        <taxon>Metazoa</taxon>
        <taxon>Chordata</taxon>
        <taxon>Craniata</taxon>
        <taxon>Vertebrata</taxon>
        <taxon>Euteleostomi</taxon>
        <taxon>Amphibia</taxon>
        <taxon>Batrachia</taxon>
        <taxon>Anura</taxon>
        <taxon>Pipoidea</taxon>
        <taxon>Pipidae</taxon>
        <taxon>Xenopodinae</taxon>
        <taxon>Xenopus</taxon>
        <taxon>Silurana</taxon>
    </lineage>
</organism>
<keyword evidence="10" id="KW-1185">Reference proteome</keyword>
<dbReference type="DNASU" id="448342"/>
<dbReference type="InterPro" id="IPR050127">
    <property type="entry name" value="Serine_Proteases_S1"/>
</dbReference>
<protein>
    <submittedName>
        <fullName evidence="9">MGC89184 protein</fullName>
    </submittedName>
    <submittedName>
        <fullName evidence="11">Serine protease 3 precursor</fullName>
    </submittedName>
</protein>
<evidence type="ECO:0000313" key="9">
    <source>
        <dbReference type="EMBL" id="AAH75423.1"/>
    </source>
</evidence>
<dbReference type="MEROPS" id="S01.128"/>
<dbReference type="EMBL" id="BC075423">
    <property type="protein sequence ID" value="AAH75423.1"/>
    <property type="molecule type" value="mRNA"/>
</dbReference>
<keyword evidence="7 11" id="KW-0732">Signal</keyword>
<comment type="similarity">
    <text evidence="1">Belongs to the peptidase S1 family. Snake venom subfamily.</text>
</comment>
<dbReference type="AGR" id="Xenbase:XB-GENE-6372192"/>
<dbReference type="KEGG" id="xtr:448342"/>
<evidence type="ECO:0000256" key="4">
    <source>
        <dbReference type="ARBA" id="ARBA00022825"/>
    </source>
</evidence>
<dbReference type="PROSITE" id="PS00134">
    <property type="entry name" value="TRYPSIN_HIS"/>
    <property type="match status" value="1"/>
</dbReference>
<keyword evidence="3 6" id="KW-0378">Hydrolase</keyword>
<dbReference type="AlphaFoldDB" id="Q6DIW2"/>
<dbReference type="PANTHER" id="PTHR24264:SF78">
    <property type="entry name" value="MGC89184 PROTEIN"/>
    <property type="match status" value="1"/>
</dbReference>
<reference evidence="11" key="3">
    <citation type="submission" date="2025-04" db="UniProtKB">
        <authorList>
            <consortium name="RefSeq"/>
        </authorList>
    </citation>
    <scope>IDENTIFICATION</scope>
</reference>
<feature type="domain" description="Peptidase S1" evidence="8">
    <location>
        <begin position="23"/>
        <end position="247"/>
    </location>
</feature>
<dbReference type="OMA" id="IPLAHSC"/>
<dbReference type="SMART" id="SM00020">
    <property type="entry name" value="Tryp_SPc"/>
    <property type="match status" value="1"/>
</dbReference>
<dbReference type="InterPro" id="IPR001314">
    <property type="entry name" value="Peptidase_S1A"/>
</dbReference>
<dbReference type="SUPFAM" id="SSF50494">
    <property type="entry name" value="Trypsin-like serine proteases"/>
    <property type="match status" value="1"/>
</dbReference>
<dbReference type="Pfam" id="PF00089">
    <property type="entry name" value="Trypsin"/>
    <property type="match status" value="1"/>
</dbReference>
<dbReference type="PANTHER" id="PTHR24264">
    <property type="entry name" value="TRYPSIN-RELATED"/>
    <property type="match status" value="1"/>
</dbReference>